<organism evidence="4 5">
    <name type="scientific">Thermus arciformis</name>
    <dbReference type="NCBI Taxonomy" id="482827"/>
    <lineage>
        <taxon>Bacteria</taxon>
        <taxon>Thermotogati</taxon>
        <taxon>Deinococcota</taxon>
        <taxon>Deinococci</taxon>
        <taxon>Thermales</taxon>
        <taxon>Thermaceae</taxon>
        <taxon>Thermus</taxon>
    </lineage>
</organism>
<dbReference type="OrthoDB" id="2270427at2"/>
<accession>A0A1G7KDB1</accession>
<name>A0A1G7KDB1_9DEIN</name>
<dbReference type="PIRSF" id="PIRSF020623">
    <property type="entry name" value="PaaX"/>
    <property type="match status" value="1"/>
</dbReference>
<evidence type="ECO:0000313" key="5">
    <source>
        <dbReference type="Proteomes" id="UP000199446"/>
    </source>
</evidence>
<dbReference type="GO" id="GO:0006351">
    <property type="term" value="P:DNA-templated transcription"/>
    <property type="evidence" value="ECO:0007669"/>
    <property type="project" value="InterPro"/>
</dbReference>
<dbReference type="Gene3D" id="1.10.10.10">
    <property type="entry name" value="Winged helix-like DNA-binding domain superfamily/Winged helix DNA-binding domain"/>
    <property type="match status" value="1"/>
</dbReference>
<dbReference type="RefSeq" id="WP_093008512.1">
    <property type="nucleotide sequence ID" value="NZ_FNBC01000044.1"/>
</dbReference>
<dbReference type="InterPro" id="IPR013225">
    <property type="entry name" value="PaaX_C"/>
</dbReference>
<evidence type="ECO:0000259" key="3">
    <source>
        <dbReference type="Pfam" id="PF20803"/>
    </source>
</evidence>
<dbReference type="EMBL" id="FNBC01000044">
    <property type="protein sequence ID" value="SDF35162.1"/>
    <property type="molecule type" value="Genomic_DNA"/>
</dbReference>
<dbReference type="PANTHER" id="PTHR30319">
    <property type="entry name" value="PHENYLACETIC ACID REGULATOR-RELATED TRANSCRIPTIONAL REPRESSOR"/>
    <property type="match status" value="1"/>
</dbReference>
<feature type="domain" description="Transcriptional repressor PaaX-like central Cas2-like" evidence="3">
    <location>
        <begin position="87"/>
        <end position="159"/>
    </location>
</feature>
<dbReference type="Pfam" id="PF07848">
    <property type="entry name" value="PaaX"/>
    <property type="match status" value="1"/>
</dbReference>
<keyword evidence="5" id="KW-1185">Reference proteome</keyword>
<feature type="domain" description="Transcriptional repressor PaaX-like C-terminal" evidence="2">
    <location>
        <begin position="175"/>
        <end position="246"/>
    </location>
</feature>
<dbReference type="Proteomes" id="UP000199446">
    <property type="component" value="Unassembled WGS sequence"/>
</dbReference>
<dbReference type="InterPro" id="IPR036388">
    <property type="entry name" value="WH-like_DNA-bd_sf"/>
</dbReference>
<evidence type="ECO:0000313" key="4">
    <source>
        <dbReference type="EMBL" id="SDF35162.1"/>
    </source>
</evidence>
<sequence length="260" mass="29278">MRARSTLFTLFVEYVYPERAARVRDLVAMMAALGFSEMAVRAALSRSAKRGWVVPKREGRAAYYALSDRVYWQVRQVRRRLYGSLPPWDGRFLLVLPEGPKDRGERERFRREMALLGYGGLQSGVYLGVGVDLEATRELLGFYGLAATCFQGELLGGKEEVLRAFPLEEAKAGYGRLAALLDQSPEDPVEAFRHLTRLVHEARKLLFLDPGLPQELLGPEFPGPKVRRLFLSAREGLRARAAPFLKELSLPLSDLSSLPR</sequence>
<dbReference type="InterPro" id="IPR012906">
    <property type="entry name" value="PaaX-like_N"/>
</dbReference>
<dbReference type="InterPro" id="IPR048846">
    <property type="entry name" value="PaaX-like_central"/>
</dbReference>
<dbReference type="Pfam" id="PF20803">
    <property type="entry name" value="PaaX_M"/>
    <property type="match status" value="1"/>
</dbReference>
<dbReference type="Pfam" id="PF08223">
    <property type="entry name" value="PaaX_C"/>
    <property type="match status" value="1"/>
</dbReference>
<dbReference type="Gene3D" id="1.20.58.1460">
    <property type="match status" value="1"/>
</dbReference>
<evidence type="ECO:0000259" key="2">
    <source>
        <dbReference type="Pfam" id="PF08223"/>
    </source>
</evidence>
<proteinExistence type="predicted"/>
<dbReference type="PANTHER" id="PTHR30319:SF1">
    <property type="entry name" value="TRANSCRIPTIONAL REPRESSOR PAAX"/>
    <property type="match status" value="1"/>
</dbReference>
<dbReference type="InterPro" id="IPR011965">
    <property type="entry name" value="PaaX_trns_reg"/>
</dbReference>
<feature type="domain" description="Transcriptional repressor PaaX-like N-terminal" evidence="1">
    <location>
        <begin position="2"/>
        <end position="70"/>
    </location>
</feature>
<reference evidence="5" key="1">
    <citation type="submission" date="2016-10" db="EMBL/GenBank/DDBJ databases">
        <authorList>
            <person name="Varghese N."/>
            <person name="Submissions S."/>
        </authorList>
    </citation>
    <scope>NUCLEOTIDE SEQUENCE [LARGE SCALE GENOMIC DNA]</scope>
    <source>
        <strain evidence="5">CGMCC 1.6992</strain>
    </source>
</reference>
<dbReference type="STRING" id="482827.SAMN04488243_1442"/>
<protein>
    <submittedName>
        <fullName evidence="4">Transcriptional regulator, PaaX family</fullName>
    </submittedName>
</protein>
<evidence type="ECO:0000259" key="1">
    <source>
        <dbReference type="Pfam" id="PF07848"/>
    </source>
</evidence>
<gene>
    <name evidence="4" type="ORF">SAMN04488243_1442</name>
</gene>
<dbReference type="AlphaFoldDB" id="A0A1G7KDB1"/>